<dbReference type="EMBL" id="JACASI010000026">
    <property type="protein sequence ID" value="MCQ3829774.1"/>
    <property type="molecule type" value="Genomic_DNA"/>
</dbReference>
<accession>A0ABT1P3T3</accession>
<evidence type="ECO:0000313" key="2">
    <source>
        <dbReference type="EMBL" id="MCQ3829774.1"/>
    </source>
</evidence>
<dbReference type="InterPro" id="IPR000835">
    <property type="entry name" value="HTH_MarR-typ"/>
</dbReference>
<feature type="domain" description="HTH marR-type" evidence="1">
    <location>
        <begin position="3"/>
        <end position="137"/>
    </location>
</feature>
<dbReference type="InterPro" id="IPR039422">
    <property type="entry name" value="MarR/SlyA-like"/>
</dbReference>
<dbReference type="Gene3D" id="1.10.10.10">
    <property type="entry name" value="Winged helix-like DNA-binding domain superfamily/Winged helix DNA-binding domain"/>
    <property type="match status" value="1"/>
</dbReference>
<reference evidence="2" key="1">
    <citation type="thesis" date="2020" institute="Technische Universitat Dresden" country="Dresden, Germany">
        <title>The Agarolytic System of Microbulbifer elongatus PORT2, Isolated from Batu Karas, Pangandaran West Java Indonesia.</title>
        <authorList>
            <person name="Anggraeni S.R."/>
        </authorList>
    </citation>
    <scope>NUCLEOTIDE SEQUENCE</scope>
    <source>
        <strain evidence="2">PORT2</strain>
    </source>
</reference>
<organism evidence="2 3">
    <name type="scientific">Microbulbifer elongatus</name>
    <dbReference type="NCBI Taxonomy" id="86173"/>
    <lineage>
        <taxon>Bacteria</taxon>
        <taxon>Pseudomonadati</taxon>
        <taxon>Pseudomonadota</taxon>
        <taxon>Gammaproteobacteria</taxon>
        <taxon>Cellvibrionales</taxon>
        <taxon>Microbulbiferaceae</taxon>
        <taxon>Microbulbifer</taxon>
    </lineage>
</organism>
<dbReference type="InterPro" id="IPR036388">
    <property type="entry name" value="WH-like_DNA-bd_sf"/>
</dbReference>
<name>A0ABT1P3T3_9GAMM</name>
<dbReference type="PANTHER" id="PTHR33164:SF99">
    <property type="entry name" value="MARR FAMILY REGULATORY PROTEIN"/>
    <property type="match status" value="1"/>
</dbReference>
<dbReference type="SMART" id="SM00347">
    <property type="entry name" value="HTH_MARR"/>
    <property type="match status" value="1"/>
</dbReference>
<dbReference type="Pfam" id="PF12802">
    <property type="entry name" value="MarR_2"/>
    <property type="match status" value="1"/>
</dbReference>
<evidence type="ECO:0000259" key="1">
    <source>
        <dbReference type="PROSITE" id="PS50995"/>
    </source>
</evidence>
<protein>
    <submittedName>
        <fullName evidence="2">MarR family transcriptional regulator</fullName>
    </submittedName>
</protein>
<dbReference type="Proteomes" id="UP001205566">
    <property type="component" value="Unassembled WGS sequence"/>
</dbReference>
<sequence length="147" mass="16643">MSESTLSDNLHRLMHRYRSRLREEVARRDLGLPITHIRALKGICRNPHSTAQSIAQRMQRDKAQITRVLKELIAEQLIEKRPNPDDGRSQLLLPTERGRAVLADLMAAEQETAKAMTRSLSANELEQFADLTARMVSNLTSESEGGR</sequence>
<dbReference type="RefSeq" id="WP_231757477.1">
    <property type="nucleotide sequence ID" value="NZ_CP088953.1"/>
</dbReference>
<dbReference type="InterPro" id="IPR036390">
    <property type="entry name" value="WH_DNA-bd_sf"/>
</dbReference>
<evidence type="ECO:0000313" key="3">
    <source>
        <dbReference type="Proteomes" id="UP001205566"/>
    </source>
</evidence>
<gene>
    <name evidence="2" type="ORF">HXX02_09970</name>
</gene>
<proteinExistence type="predicted"/>
<dbReference type="PROSITE" id="PS50995">
    <property type="entry name" value="HTH_MARR_2"/>
    <property type="match status" value="1"/>
</dbReference>
<keyword evidence="3" id="KW-1185">Reference proteome</keyword>
<dbReference type="SUPFAM" id="SSF46785">
    <property type="entry name" value="Winged helix' DNA-binding domain"/>
    <property type="match status" value="1"/>
</dbReference>
<comment type="caution">
    <text evidence="2">The sequence shown here is derived from an EMBL/GenBank/DDBJ whole genome shotgun (WGS) entry which is preliminary data.</text>
</comment>
<dbReference type="PANTHER" id="PTHR33164">
    <property type="entry name" value="TRANSCRIPTIONAL REGULATOR, MARR FAMILY"/>
    <property type="match status" value="1"/>
</dbReference>